<protein>
    <submittedName>
        <fullName evidence="1">Uncharacterized protein</fullName>
    </submittedName>
</protein>
<evidence type="ECO:0000313" key="2">
    <source>
        <dbReference type="Proteomes" id="UP001283361"/>
    </source>
</evidence>
<sequence>MGQTRVRRLKIYEGTTTWIWAHCFRPADHVYLDLVHLRDAVQQWKRTQSPHFTKPNVADKLVSLCLALHSMIQTDNPNSSSVGAKAQVRAHSGCWVASENAVSRGLARATLFTHVDAQCRDGYQGLFANGRKREVTRVLPPSRPRPDLDHDVTGHRGWTCVTKVYRPEWTRTEELRKLCFPDWSLVKARTCLAPRIDLQTFDSL</sequence>
<comment type="caution">
    <text evidence="1">The sequence shown here is derived from an EMBL/GenBank/DDBJ whole genome shotgun (WGS) entry which is preliminary data.</text>
</comment>
<evidence type="ECO:0000313" key="1">
    <source>
        <dbReference type="EMBL" id="KAK3772425.1"/>
    </source>
</evidence>
<dbReference type="EMBL" id="JAWDGP010003624">
    <property type="protein sequence ID" value="KAK3772425.1"/>
    <property type="molecule type" value="Genomic_DNA"/>
</dbReference>
<keyword evidence="2" id="KW-1185">Reference proteome</keyword>
<name>A0AAE1DJT5_9GAST</name>
<dbReference type="AlphaFoldDB" id="A0AAE1DJT5"/>
<gene>
    <name evidence="1" type="ORF">RRG08_031445</name>
</gene>
<dbReference type="Proteomes" id="UP001283361">
    <property type="component" value="Unassembled WGS sequence"/>
</dbReference>
<accession>A0AAE1DJT5</accession>
<organism evidence="1 2">
    <name type="scientific">Elysia crispata</name>
    <name type="common">lettuce slug</name>
    <dbReference type="NCBI Taxonomy" id="231223"/>
    <lineage>
        <taxon>Eukaryota</taxon>
        <taxon>Metazoa</taxon>
        <taxon>Spiralia</taxon>
        <taxon>Lophotrochozoa</taxon>
        <taxon>Mollusca</taxon>
        <taxon>Gastropoda</taxon>
        <taxon>Heterobranchia</taxon>
        <taxon>Euthyneura</taxon>
        <taxon>Panpulmonata</taxon>
        <taxon>Sacoglossa</taxon>
        <taxon>Placobranchoidea</taxon>
        <taxon>Plakobranchidae</taxon>
        <taxon>Elysia</taxon>
    </lineage>
</organism>
<proteinExistence type="predicted"/>
<reference evidence="1" key="1">
    <citation type="journal article" date="2023" name="G3 (Bethesda)">
        <title>A reference genome for the long-term kleptoplast-retaining sea slug Elysia crispata morphotype clarki.</title>
        <authorList>
            <person name="Eastman K.E."/>
            <person name="Pendleton A.L."/>
            <person name="Shaikh M.A."/>
            <person name="Suttiyut T."/>
            <person name="Ogas R."/>
            <person name="Tomko P."/>
            <person name="Gavelis G."/>
            <person name="Widhalm J.R."/>
            <person name="Wisecaver J.H."/>
        </authorList>
    </citation>
    <scope>NUCLEOTIDE SEQUENCE</scope>
    <source>
        <strain evidence="1">ECLA1</strain>
    </source>
</reference>